<organism evidence="1 2">
    <name type="scientific">Araneus ventricosus</name>
    <name type="common">Orbweaver spider</name>
    <name type="synonym">Epeira ventricosa</name>
    <dbReference type="NCBI Taxonomy" id="182803"/>
    <lineage>
        <taxon>Eukaryota</taxon>
        <taxon>Metazoa</taxon>
        <taxon>Ecdysozoa</taxon>
        <taxon>Arthropoda</taxon>
        <taxon>Chelicerata</taxon>
        <taxon>Arachnida</taxon>
        <taxon>Araneae</taxon>
        <taxon>Araneomorphae</taxon>
        <taxon>Entelegynae</taxon>
        <taxon>Araneoidea</taxon>
        <taxon>Araneidae</taxon>
        <taxon>Araneus</taxon>
    </lineage>
</organism>
<evidence type="ECO:0000313" key="2">
    <source>
        <dbReference type="Proteomes" id="UP000499080"/>
    </source>
</evidence>
<dbReference type="Proteomes" id="UP000499080">
    <property type="component" value="Unassembled WGS sequence"/>
</dbReference>
<name>A0A4Y2KXM7_ARAVE</name>
<feature type="non-terminal residue" evidence="1">
    <location>
        <position position="50"/>
    </location>
</feature>
<gene>
    <name evidence="1" type="ORF">AVEN_201775_1</name>
</gene>
<reference evidence="1 2" key="1">
    <citation type="journal article" date="2019" name="Sci. Rep.">
        <title>Orb-weaving spider Araneus ventricosus genome elucidates the spidroin gene catalogue.</title>
        <authorList>
            <person name="Kono N."/>
            <person name="Nakamura H."/>
            <person name="Ohtoshi R."/>
            <person name="Moran D.A.P."/>
            <person name="Shinohara A."/>
            <person name="Yoshida Y."/>
            <person name="Fujiwara M."/>
            <person name="Mori M."/>
            <person name="Tomita M."/>
            <person name="Arakawa K."/>
        </authorList>
    </citation>
    <scope>NUCLEOTIDE SEQUENCE [LARGE SCALE GENOMIC DNA]</scope>
</reference>
<dbReference type="AlphaFoldDB" id="A0A4Y2KXM7"/>
<keyword evidence="2" id="KW-1185">Reference proteome</keyword>
<protein>
    <submittedName>
        <fullName evidence="1">Uncharacterized protein</fullName>
    </submittedName>
</protein>
<comment type="caution">
    <text evidence="1">The sequence shown here is derived from an EMBL/GenBank/DDBJ whole genome shotgun (WGS) entry which is preliminary data.</text>
</comment>
<evidence type="ECO:0000313" key="1">
    <source>
        <dbReference type="EMBL" id="GBN07042.1"/>
    </source>
</evidence>
<proteinExistence type="predicted"/>
<sequence>MNVVSISGSKELEVLSPSCIEIVQTPSATLFVRNINSLWLCFQLGEINWR</sequence>
<dbReference type="EMBL" id="BGPR01005124">
    <property type="protein sequence ID" value="GBN07042.1"/>
    <property type="molecule type" value="Genomic_DNA"/>
</dbReference>
<accession>A0A4Y2KXM7</accession>